<evidence type="ECO:0000256" key="2">
    <source>
        <dbReference type="ARBA" id="ARBA00016066"/>
    </source>
</evidence>
<dbReference type="OrthoDB" id="2504561at2759"/>
<evidence type="ECO:0000256" key="4">
    <source>
        <dbReference type="ARBA" id="ARBA00022776"/>
    </source>
</evidence>
<dbReference type="GO" id="GO:0051301">
    <property type="term" value="P:cell division"/>
    <property type="evidence" value="ECO:0007669"/>
    <property type="project" value="UniProtKB-KW"/>
</dbReference>
<keyword evidence="6" id="KW-0131">Cell cycle</keyword>
<keyword evidence="3" id="KW-0132">Cell division</keyword>
<dbReference type="HOGENOM" id="CLU_010478_0_0_1"/>
<accession>V5FU99</accession>
<evidence type="ECO:0000259" key="10">
    <source>
        <dbReference type="Pfam" id="PF12862"/>
    </source>
</evidence>
<keyword evidence="9" id="KW-0732">Signal</keyword>
<dbReference type="InterPro" id="IPR026000">
    <property type="entry name" value="Apc5_dom"/>
</dbReference>
<name>V5FU99_BYSSN</name>
<evidence type="ECO:0000313" key="11">
    <source>
        <dbReference type="EMBL" id="GAD92177.1"/>
    </source>
</evidence>
<protein>
    <recommendedName>
        <fullName evidence="2">Anaphase-promoting complex subunit 5</fullName>
    </recommendedName>
    <alternativeName>
        <fullName evidence="7">Cyclosome subunit 5</fullName>
    </alternativeName>
</protein>
<dbReference type="GO" id="GO:0031145">
    <property type="term" value="P:anaphase-promoting complex-dependent catabolic process"/>
    <property type="evidence" value="ECO:0007669"/>
    <property type="project" value="TreeGrafter"/>
</dbReference>
<keyword evidence="5" id="KW-0833">Ubl conjugation pathway</keyword>
<dbReference type="Gene3D" id="1.25.40.10">
    <property type="entry name" value="Tetratricopeptide repeat domain"/>
    <property type="match status" value="1"/>
</dbReference>
<evidence type="ECO:0000256" key="9">
    <source>
        <dbReference type="SAM" id="SignalP"/>
    </source>
</evidence>
<comment type="function">
    <text evidence="8">Component of the anaphase promoting complex/cyclosome (APC/C), a cell cycle-regulated E3 ubiquitin ligase that controls progression through mitosis and the G1 phase of the cell cycle. The APC/C complex acts by mediating ubiquitination and subsequent degradation of target proteins: it mainly mediates the formation of 'Lys-11'-linked polyubiquitin chains and, to a lower extent, the formation of 'Lys-48'- and 'Lys-63'-linked polyubiquitin chains. The APC/C complex catalyzes assembly of branched 'Lys-11'-/'Lys-48'-linked branched ubiquitin chains on target proteins.</text>
</comment>
<feature type="signal peptide" evidence="9">
    <location>
        <begin position="1"/>
        <end position="22"/>
    </location>
</feature>
<dbReference type="InParanoid" id="V5FU99"/>
<comment type="similarity">
    <text evidence="1">Belongs to the APC5 family.</text>
</comment>
<keyword evidence="4" id="KW-0498">Mitosis</keyword>
<evidence type="ECO:0000313" key="12">
    <source>
        <dbReference type="Proteomes" id="UP000018001"/>
    </source>
</evidence>
<feature type="domain" description="Anaphase-promoting complex subunit 5" evidence="10">
    <location>
        <begin position="268"/>
        <end position="357"/>
    </location>
</feature>
<sequence>MSRYLTPSKVALLCVVSTYVEGTVPNSSAIPVLSFVVSNLFPPDNTDNESRSFKRDTYHVVSINQFYEALSTHVSSIPGRSVWDLFLKKIWSIDSCDALESYFESMTSMLVKTREEQLRDRDDGIAPETGRILLSRSSPLGVFVRRAQLEFTRLQFHDSVNLWRGFIKYRLETYHAWAKKNPSSEQTALDINLLDLGLPPSSPLAQVMYSNVMEESEDDMSVSTKDAERLLEFQVGELQKFGGRVPSEVKVQLERIMSSGVTIPSLSHYLRFLDSWKAGDYLSAFDNLHRYFDYTMHSHDRSFYQYALLNLAILQADFSCYSEAISAMQEAISIARESHDMNCLNFCMSWLYHFGKAFPQEMAGVQNAGRLGTEKEGLAFLKAKAKETEMWSLLSTTLLSEAKLQAQQGEGLALAFENIVKASHLNVTKHLKNSMGPLLLLQISLFARTGLTHLSWLYCEVFRECYSDKALLEDFLRSIFRSCQILAQKGCYKEALVCANEISPDILRSMKVNQHWVYFIGTLQLKRQLHRDSIESAESLLSQLKSIQLPDVDISSNLSLLEIEFNSRKGDYGRALQLVEKAAQPVQNESCDVLTQVKLLCVKVQFLTKTGQPHSGLSLAIRAASIAYHSRVLAGLWEALCAVAGVLLHLGEFEASTEILESIVPQVLEVEDSDLTARCYSLLADANIGLAGKISKGRNRDPAGKDYMTRALEYLHGAYDNFEDIENLTGQCETVAKKATIMHLSGDLLLANDYAAKYLDLRKQNSDMA</sequence>
<dbReference type="PANTHER" id="PTHR12830:SF9">
    <property type="entry name" value="ANAPHASE-PROMOTING COMPLEX SUBUNIT 5"/>
    <property type="match status" value="1"/>
</dbReference>
<comment type="caution">
    <text evidence="11">The sequence shown here is derived from an EMBL/GenBank/DDBJ whole genome shotgun (WGS) entry which is preliminary data.</text>
</comment>
<dbReference type="GO" id="GO:0045842">
    <property type="term" value="P:positive regulation of mitotic metaphase/anaphase transition"/>
    <property type="evidence" value="ECO:0007669"/>
    <property type="project" value="TreeGrafter"/>
</dbReference>
<reference evidence="12" key="1">
    <citation type="journal article" date="2014" name="Genome Announc.">
        <title>Draft genome sequence of the formaldehyde-resistant fungus Byssochlamys spectabilis No. 5 (anamorph Paecilomyces variotii No. 5) (NBRC109023).</title>
        <authorList>
            <person name="Oka T."/>
            <person name="Ekino K."/>
            <person name="Fukuda K."/>
            <person name="Nomura Y."/>
        </authorList>
    </citation>
    <scope>NUCLEOTIDE SEQUENCE [LARGE SCALE GENOMIC DNA]</scope>
    <source>
        <strain evidence="12">No. 5 / NBRC 109023</strain>
    </source>
</reference>
<gene>
    <name evidence="11" type="ORF">PVAR5_0764</name>
</gene>
<evidence type="ECO:0000256" key="8">
    <source>
        <dbReference type="ARBA" id="ARBA00045696"/>
    </source>
</evidence>
<dbReference type="PANTHER" id="PTHR12830">
    <property type="entry name" value="ANAPHASE-PROMOTING COMPLEX SUBUNIT 5"/>
    <property type="match status" value="1"/>
</dbReference>
<organism evidence="11 12">
    <name type="scientific">Byssochlamys spectabilis (strain No. 5 / NBRC 109023)</name>
    <name type="common">Paecilomyces variotii</name>
    <dbReference type="NCBI Taxonomy" id="1356009"/>
    <lineage>
        <taxon>Eukaryota</taxon>
        <taxon>Fungi</taxon>
        <taxon>Dikarya</taxon>
        <taxon>Ascomycota</taxon>
        <taxon>Pezizomycotina</taxon>
        <taxon>Eurotiomycetes</taxon>
        <taxon>Eurotiomycetidae</taxon>
        <taxon>Eurotiales</taxon>
        <taxon>Thermoascaceae</taxon>
        <taxon>Paecilomyces</taxon>
    </lineage>
</organism>
<dbReference type="Pfam" id="PF12862">
    <property type="entry name" value="ANAPC5"/>
    <property type="match status" value="1"/>
</dbReference>
<dbReference type="InterPro" id="IPR011990">
    <property type="entry name" value="TPR-like_helical_dom_sf"/>
</dbReference>
<dbReference type="AlphaFoldDB" id="V5FU99"/>
<feature type="chain" id="PRO_5004732884" description="Anaphase-promoting complex subunit 5" evidence="9">
    <location>
        <begin position="23"/>
        <end position="769"/>
    </location>
</feature>
<proteinExistence type="inferred from homology"/>
<evidence type="ECO:0000256" key="1">
    <source>
        <dbReference type="ARBA" id="ARBA00007450"/>
    </source>
</evidence>
<dbReference type="InterPro" id="IPR037679">
    <property type="entry name" value="Apc5"/>
</dbReference>
<evidence type="ECO:0000256" key="7">
    <source>
        <dbReference type="ARBA" id="ARBA00031069"/>
    </source>
</evidence>
<dbReference type="Proteomes" id="UP000018001">
    <property type="component" value="Unassembled WGS sequence"/>
</dbReference>
<evidence type="ECO:0000256" key="5">
    <source>
        <dbReference type="ARBA" id="ARBA00022786"/>
    </source>
</evidence>
<keyword evidence="12" id="KW-1185">Reference proteome</keyword>
<dbReference type="GO" id="GO:0070979">
    <property type="term" value="P:protein K11-linked ubiquitination"/>
    <property type="evidence" value="ECO:0007669"/>
    <property type="project" value="TreeGrafter"/>
</dbReference>
<dbReference type="UniPathway" id="UPA00143"/>
<dbReference type="EMBL" id="BAUL01000020">
    <property type="protein sequence ID" value="GAD92177.1"/>
    <property type="molecule type" value="Genomic_DNA"/>
</dbReference>
<evidence type="ECO:0000256" key="6">
    <source>
        <dbReference type="ARBA" id="ARBA00023306"/>
    </source>
</evidence>
<evidence type="ECO:0000256" key="3">
    <source>
        <dbReference type="ARBA" id="ARBA00022618"/>
    </source>
</evidence>
<dbReference type="eggNOG" id="KOG4322">
    <property type="taxonomic scope" value="Eukaryota"/>
</dbReference>
<dbReference type="GO" id="GO:0005680">
    <property type="term" value="C:anaphase-promoting complex"/>
    <property type="evidence" value="ECO:0007669"/>
    <property type="project" value="InterPro"/>
</dbReference>